<dbReference type="GO" id="GO:0005886">
    <property type="term" value="C:plasma membrane"/>
    <property type="evidence" value="ECO:0007669"/>
    <property type="project" value="UniProtKB-SubCell"/>
</dbReference>
<dbReference type="PRINTS" id="PR00344">
    <property type="entry name" value="BCTRLSENSOR"/>
</dbReference>
<dbReference type="SMART" id="SM00388">
    <property type="entry name" value="HisKA"/>
    <property type="match status" value="1"/>
</dbReference>
<dbReference type="RefSeq" id="WP_153401939.1">
    <property type="nucleotide sequence ID" value="NZ_ML762425.1"/>
</dbReference>
<dbReference type="Pfam" id="PF00512">
    <property type="entry name" value="HisKA"/>
    <property type="match status" value="1"/>
</dbReference>
<keyword evidence="4" id="KW-1003">Cell membrane</keyword>
<gene>
    <name evidence="15" type="ORF">F9U64_05235</name>
</gene>
<dbReference type="SUPFAM" id="SSF55874">
    <property type="entry name" value="ATPase domain of HSP90 chaperone/DNA topoisomerase II/histidine kinase"/>
    <property type="match status" value="1"/>
</dbReference>
<protein>
    <recommendedName>
        <fullName evidence="3">histidine kinase</fullName>
        <ecNumber evidence="3">2.7.13.3</ecNumber>
    </recommendedName>
</protein>
<evidence type="ECO:0000313" key="15">
    <source>
        <dbReference type="EMBL" id="KAB8138405.1"/>
    </source>
</evidence>
<dbReference type="Gene3D" id="1.10.287.130">
    <property type="match status" value="1"/>
</dbReference>
<dbReference type="Gene3D" id="6.10.340.10">
    <property type="match status" value="1"/>
</dbReference>
<dbReference type="SUPFAM" id="SSF158472">
    <property type="entry name" value="HAMP domain-like"/>
    <property type="match status" value="1"/>
</dbReference>
<dbReference type="EMBL" id="WEID01000018">
    <property type="protein sequence ID" value="KAB8138405.1"/>
    <property type="molecule type" value="Genomic_DNA"/>
</dbReference>
<dbReference type="InterPro" id="IPR003594">
    <property type="entry name" value="HATPase_dom"/>
</dbReference>
<evidence type="ECO:0000256" key="4">
    <source>
        <dbReference type="ARBA" id="ARBA00022475"/>
    </source>
</evidence>
<keyword evidence="11 12" id="KW-0472">Membrane</keyword>
<evidence type="ECO:0000259" key="13">
    <source>
        <dbReference type="PROSITE" id="PS50109"/>
    </source>
</evidence>
<comment type="subcellular location">
    <subcellularLocation>
        <location evidence="2">Cell membrane</location>
        <topology evidence="2">Multi-pass membrane protein</topology>
    </subcellularLocation>
</comment>
<proteinExistence type="predicted"/>
<dbReference type="AlphaFoldDB" id="A0A7C8L567"/>
<keyword evidence="16" id="KW-1185">Reference proteome</keyword>
<evidence type="ECO:0000256" key="11">
    <source>
        <dbReference type="ARBA" id="ARBA00023136"/>
    </source>
</evidence>
<feature type="domain" description="HAMP" evidence="14">
    <location>
        <begin position="207"/>
        <end position="259"/>
    </location>
</feature>
<evidence type="ECO:0000256" key="5">
    <source>
        <dbReference type="ARBA" id="ARBA00022553"/>
    </source>
</evidence>
<keyword evidence="10" id="KW-0902">Two-component regulatory system</keyword>
<dbReference type="Pfam" id="PF02518">
    <property type="entry name" value="HATPase_c"/>
    <property type="match status" value="1"/>
</dbReference>
<reference evidence="15 16" key="1">
    <citation type="submission" date="2019-10" db="EMBL/GenBank/DDBJ databases">
        <title>Gracilibacillus sp. nov. isolated from rice seeds.</title>
        <authorList>
            <person name="He S."/>
        </authorList>
    </citation>
    <scope>NUCLEOTIDE SEQUENCE [LARGE SCALE GENOMIC DNA]</scope>
    <source>
        <strain evidence="15 16">TD8</strain>
    </source>
</reference>
<organism evidence="15 16">
    <name type="scientific">Gracilibacillus oryzae</name>
    <dbReference type="NCBI Taxonomy" id="1672701"/>
    <lineage>
        <taxon>Bacteria</taxon>
        <taxon>Bacillati</taxon>
        <taxon>Bacillota</taxon>
        <taxon>Bacilli</taxon>
        <taxon>Bacillales</taxon>
        <taxon>Bacillaceae</taxon>
        <taxon>Gracilibacillus</taxon>
    </lineage>
</organism>
<keyword evidence="8" id="KW-0418">Kinase</keyword>
<evidence type="ECO:0000256" key="1">
    <source>
        <dbReference type="ARBA" id="ARBA00000085"/>
    </source>
</evidence>
<keyword evidence="6" id="KW-0808">Transferase</keyword>
<dbReference type="SMART" id="SM00304">
    <property type="entry name" value="HAMP"/>
    <property type="match status" value="1"/>
</dbReference>
<keyword evidence="12" id="KW-1133">Transmembrane helix</keyword>
<evidence type="ECO:0000256" key="9">
    <source>
        <dbReference type="ARBA" id="ARBA00022840"/>
    </source>
</evidence>
<dbReference type="InterPro" id="IPR003660">
    <property type="entry name" value="HAMP_dom"/>
</dbReference>
<comment type="catalytic activity">
    <reaction evidence="1">
        <text>ATP + protein L-histidine = ADP + protein N-phospho-L-histidine.</text>
        <dbReference type="EC" id="2.7.13.3"/>
    </reaction>
</comment>
<evidence type="ECO:0000313" key="16">
    <source>
        <dbReference type="Proteomes" id="UP000480246"/>
    </source>
</evidence>
<dbReference type="Proteomes" id="UP000480246">
    <property type="component" value="Unassembled WGS sequence"/>
</dbReference>
<evidence type="ECO:0000256" key="8">
    <source>
        <dbReference type="ARBA" id="ARBA00022777"/>
    </source>
</evidence>
<keyword evidence="5" id="KW-0597">Phosphoprotein</keyword>
<sequence length="603" mass="69510">MTNLISKLSLRNKLLTILLIIMVIFSGFSIFLIQSIDEVSKVTNSIKDTNLPHLVWYNHWDKELDIKRNLVQTYVNDQSNQNINREYSSIISALQQDSLEDVIKLPEDLEDLHNRIMLLDFIMTNKVAGLLEYNEVQAAKNVLRNEYLPELESLKKEITEKRMEELYAFDANTKAFPEIIEKSIYILLILTFVGIVMSVYLSFRMSRNMTKPIEQMVDKVDKIANGDYGIILKQPRQIEFQSLTKSINQMSFSLLHSFQKIVRDKLKHEKILNSLPIGIITYDNNEQEYTANSFVMNLLKINLKRFSDPVHLESARSNPLIEMFLSEENYFNKKVTITITDKEYVLLVSQTTMKDSNHNVIGRIFYFVDITETAMLEKRIVQSDKLALVGEMAASSAHEIRNPLTVIHGFLTLMQESLSEEELKRFNFQLMMKEIERLFDIVEQMLLMSHQKEPERRSLKLTEILNELVPLLQSTFDAKSILFTMDINDHEVFVDSKQMKQVFLNLIRNSLEAIGANGSIHIKTFVQDREVILRIRDSGPGVPDSIKNSLFEPFSTSKSNGTGLGLNVVRKIINSHDGQISLYESNSNGTAFEIRLPLCTKCK</sequence>
<dbReference type="InterPro" id="IPR003661">
    <property type="entry name" value="HisK_dim/P_dom"/>
</dbReference>
<dbReference type="Pfam" id="PF00672">
    <property type="entry name" value="HAMP"/>
    <property type="match status" value="1"/>
</dbReference>
<evidence type="ECO:0000256" key="6">
    <source>
        <dbReference type="ARBA" id="ARBA00022679"/>
    </source>
</evidence>
<keyword evidence="12" id="KW-0812">Transmembrane</keyword>
<dbReference type="SUPFAM" id="SSF47384">
    <property type="entry name" value="Homodimeric domain of signal transducing histidine kinase"/>
    <property type="match status" value="1"/>
</dbReference>
<dbReference type="Gene3D" id="3.30.450.20">
    <property type="entry name" value="PAS domain"/>
    <property type="match status" value="1"/>
</dbReference>
<evidence type="ECO:0000256" key="7">
    <source>
        <dbReference type="ARBA" id="ARBA00022741"/>
    </source>
</evidence>
<dbReference type="PANTHER" id="PTHR43065:SF10">
    <property type="entry name" value="PEROXIDE STRESS-ACTIVATED HISTIDINE KINASE MAK3"/>
    <property type="match status" value="1"/>
</dbReference>
<dbReference type="PANTHER" id="PTHR43065">
    <property type="entry name" value="SENSOR HISTIDINE KINASE"/>
    <property type="match status" value="1"/>
</dbReference>
<keyword evidence="9" id="KW-0067">ATP-binding</keyword>
<name>A0A7C8L567_9BACI</name>
<evidence type="ECO:0000259" key="14">
    <source>
        <dbReference type="PROSITE" id="PS50885"/>
    </source>
</evidence>
<dbReference type="CDD" id="cd00082">
    <property type="entry name" value="HisKA"/>
    <property type="match status" value="1"/>
</dbReference>
<keyword evidence="7" id="KW-0547">Nucleotide-binding</keyword>
<dbReference type="InterPro" id="IPR036097">
    <property type="entry name" value="HisK_dim/P_sf"/>
</dbReference>
<dbReference type="PROSITE" id="PS50109">
    <property type="entry name" value="HIS_KIN"/>
    <property type="match status" value="1"/>
</dbReference>
<dbReference type="InterPro" id="IPR004358">
    <property type="entry name" value="Sig_transdc_His_kin-like_C"/>
</dbReference>
<dbReference type="Gene3D" id="3.30.565.10">
    <property type="entry name" value="Histidine kinase-like ATPase, C-terminal domain"/>
    <property type="match status" value="1"/>
</dbReference>
<comment type="caution">
    <text evidence="15">The sequence shown here is derived from an EMBL/GenBank/DDBJ whole genome shotgun (WGS) entry which is preliminary data.</text>
</comment>
<dbReference type="PROSITE" id="PS50885">
    <property type="entry name" value="HAMP"/>
    <property type="match status" value="1"/>
</dbReference>
<dbReference type="OrthoDB" id="9815750at2"/>
<dbReference type="GO" id="GO:0005524">
    <property type="term" value="F:ATP binding"/>
    <property type="evidence" value="ECO:0007669"/>
    <property type="project" value="UniProtKB-KW"/>
</dbReference>
<feature type="transmembrane region" description="Helical" evidence="12">
    <location>
        <begin position="184"/>
        <end position="203"/>
    </location>
</feature>
<dbReference type="GO" id="GO:0000155">
    <property type="term" value="F:phosphorelay sensor kinase activity"/>
    <property type="evidence" value="ECO:0007669"/>
    <property type="project" value="InterPro"/>
</dbReference>
<dbReference type="SMART" id="SM00387">
    <property type="entry name" value="HATPase_c"/>
    <property type="match status" value="1"/>
</dbReference>
<feature type="transmembrane region" description="Helical" evidence="12">
    <location>
        <begin position="12"/>
        <end position="33"/>
    </location>
</feature>
<evidence type="ECO:0000256" key="2">
    <source>
        <dbReference type="ARBA" id="ARBA00004651"/>
    </source>
</evidence>
<dbReference type="EC" id="2.7.13.3" evidence="3"/>
<feature type="domain" description="Histidine kinase" evidence="13">
    <location>
        <begin position="395"/>
        <end position="600"/>
    </location>
</feature>
<dbReference type="InterPro" id="IPR036890">
    <property type="entry name" value="HATPase_C_sf"/>
</dbReference>
<dbReference type="CDD" id="cd06225">
    <property type="entry name" value="HAMP"/>
    <property type="match status" value="1"/>
</dbReference>
<evidence type="ECO:0000256" key="10">
    <source>
        <dbReference type="ARBA" id="ARBA00023012"/>
    </source>
</evidence>
<evidence type="ECO:0000256" key="3">
    <source>
        <dbReference type="ARBA" id="ARBA00012438"/>
    </source>
</evidence>
<evidence type="ECO:0000256" key="12">
    <source>
        <dbReference type="SAM" id="Phobius"/>
    </source>
</evidence>
<dbReference type="InterPro" id="IPR005467">
    <property type="entry name" value="His_kinase_dom"/>
</dbReference>
<accession>A0A7C8L567</accession>